<keyword evidence="2" id="KW-1185">Reference proteome</keyword>
<evidence type="ECO:0000313" key="2">
    <source>
        <dbReference type="Proteomes" id="UP001219934"/>
    </source>
</evidence>
<dbReference type="EMBL" id="JAPTMU010000022">
    <property type="protein sequence ID" value="KAJ4924874.1"/>
    <property type="molecule type" value="Genomic_DNA"/>
</dbReference>
<gene>
    <name evidence="1" type="ORF">JOQ06_003824</name>
</gene>
<dbReference type="Proteomes" id="UP001219934">
    <property type="component" value="Unassembled WGS sequence"/>
</dbReference>
<proteinExistence type="predicted"/>
<sequence>MATTIIDELVLCFHLVREAVSIGYGHFVKAAVAQGRGRSILVIACFQERGEVCVPPRLLPPGNRSVVLAVALRRDAEHSDAQVGGDLEAHPHTVACKIN</sequence>
<dbReference type="AlphaFoldDB" id="A0AAD6AGH4"/>
<protein>
    <submittedName>
        <fullName evidence="1">Uncharacterized protein</fullName>
    </submittedName>
</protein>
<organism evidence="1 2">
    <name type="scientific">Pogonophryne albipinna</name>
    <dbReference type="NCBI Taxonomy" id="1090488"/>
    <lineage>
        <taxon>Eukaryota</taxon>
        <taxon>Metazoa</taxon>
        <taxon>Chordata</taxon>
        <taxon>Craniata</taxon>
        <taxon>Vertebrata</taxon>
        <taxon>Euteleostomi</taxon>
        <taxon>Actinopterygii</taxon>
        <taxon>Neopterygii</taxon>
        <taxon>Teleostei</taxon>
        <taxon>Neoteleostei</taxon>
        <taxon>Acanthomorphata</taxon>
        <taxon>Eupercaria</taxon>
        <taxon>Perciformes</taxon>
        <taxon>Notothenioidei</taxon>
        <taxon>Pogonophryne</taxon>
    </lineage>
</organism>
<reference evidence="1" key="1">
    <citation type="submission" date="2022-11" db="EMBL/GenBank/DDBJ databases">
        <title>Chromosome-level genome of Pogonophryne albipinna.</title>
        <authorList>
            <person name="Jo E."/>
        </authorList>
    </citation>
    <scope>NUCLEOTIDE SEQUENCE</scope>
    <source>
        <strain evidence="1">SGF0006</strain>
        <tissue evidence="1">Muscle</tissue>
    </source>
</reference>
<accession>A0AAD6AGH4</accession>
<comment type="caution">
    <text evidence="1">The sequence shown here is derived from an EMBL/GenBank/DDBJ whole genome shotgun (WGS) entry which is preliminary data.</text>
</comment>
<evidence type="ECO:0000313" key="1">
    <source>
        <dbReference type="EMBL" id="KAJ4924874.1"/>
    </source>
</evidence>
<name>A0AAD6AGH4_9TELE</name>